<dbReference type="SUPFAM" id="SSF49373">
    <property type="entry name" value="Invasin/intimin cell-adhesion fragments"/>
    <property type="match status" value="1"/>
</dbReference>
<evidence type="ECO:0000313" key="3">
    <source>
        <dbReference type="EMBL" id="MBB2182793.1"/>
    </source>
</evidence>
<dbReference type="Proteomes" id="UP000574276">
    <property type="component" value="Unassembled WGS sequence"/>
</dbReference>
<dbReference type="Pfam" id="PF02368">
    <property type="entry name" value="Big_2"/>
    <property type="match status" value="1"/>
</dbReference>
<dbReference type="InterPro" id="IPR003343">
    <property type="entry name" value="Big_2"/>
</dbReference>
<dbReference type="InterPro" id="IPR008964">
    <property type="entry name" value="Invasin/intimin_cell_adhesion"/>
</dbReference>
<dbReference type="SUPFAM" id="SSF54001">
    <property type="entry name" value="Cysteine proteinases"/>
    <property type="match status" value="1"/>
</dbReference>
<organism evidence="3 4">
    <name type="scientific">Variimorphobacter saccharofermentans</name>
    <dbReference type="NCBI Taxonomy" id="2755051"/>
    <lineage>
        <taxon>Bacteria</taxon>
        <taxon>Bacillati</taxon>
        <taxon>Bacillota</taxon>
        <taxon>Clostridia</taxon>
        <taxon>Lachnospirales</taxon>
        <taxon>Lachnospiraceae</taxon>
        <taxon>Variimorphobacter</taxon>
    </lineage>
</organism>
<name>A0A839JYP6_9FIRM</name>
<dbReference type="SMART" id="SM00635">
    <property type="entry name" value="BID_2"/>
    <property type="match status" value="1"/>
</dbReference>
<proteinExistence type="predicted"/>
<comment type="caution">
    <text evidence="3">The sequence shown here is derived from an EMBL/GenBank/DDBJ whole genome shotgun (WGS) entry which is preliminary data.</text>
</comment>
<feature type="domain" description="Transglutaminase-like" evidence="1">
    <location>
        <begin position="221"/>
        <end position="293"/>
    </location>
</feature>
<accession>A0A839JYP6</accession>
<dbReference type="InterPro" id="IPR052557">
    <property type="entry name" value="CAP/Cytokinesis_protein"/>
</dbReference>
<dbReference type="PANTHER" id="PTHR46333:SF2">
    <property type="entry name" value="CYTOKINESIS PROTEIN 3"/>
    <property type="match status" value="1"/>
</dbReference>
<dbReference type="AlphaFoldDB" id="A0A839JYP6"/>
<dbReference type="RefSeq" id="WP_228352487.1">
    <property type="nucleotide sequence ID" value="NZ_JACEGA010000001.1"/>
</dbReference>
<evidence type="ECO:0000259" key="2">
    <source>
        <dbReference type="SMART" id="SM00635"/>
    </source>
</evidence>
<reference evidence="3 4" key="1">
    <citation type="submission" date="2020-07" db="EMBL/GenBank/DDBJ databases">
        <title>Characterization and genome sequencing of isolate MD1, a novel member within the family Lachnospiraceae.</title>
        <authorList>
            <person name="Rettenmaier R."/>
            <person name="Di Bello L."/>
            <person name="Zinser C."/>
            <person name="Scheitz K."/>
            <person name="Liebl W."/>
            <person name="Zverlov V."/>
        </authorList>
    </citation>
    <scope>NUCLEOTIDE SEQUENCE [LARGE SCALE GENOMIC DNA]</scope>
    <source>
        <strain evidence="3 4">MD1</strain>
    </source>
</reference>
<dbReference type="PANTHER" id="PTHR46333">
    <property type="entry name" value="CYTOKINESIS PROTEIN 3"/>
    <property type="match status" value="1"/>
</dbReference>
<gene>
    <name evidence="3" type="ORF">H0486_07880</name>
</gene>
<evidence type="ECO:0000259" key="1">
    <source>
        <dbReference type="SMART" id="SM00460"/>
    </source>
</evidence>
<dbReference type="InterPro" id="IPR002931">
    <property type="entry name" value="Transglutaminase-like"/>
</dbReference>
<dbReference type="SMART" id="SM00460">
    <property type="entry name" value="TGc"/>
    <property type="match status" value="1"/>
</dbReference>
<dbReference type="Gene3D" id="3.10.620.30">
    <property type="match status" value="1"/>
</dbReference>
<dbReference type="EMBL" id="JACEGA010000001">
    <property type="protein sequence ID" value="MBB2182793.1"/>
    <property type="molecule type" value="Genomic_DNA"/>
</dbReference>
<dbReference type="Gene3D" id="2.60.40.1080">
    <property type="match status" value="1"/>
</dbReference>
<sequence>MKNKIIVFVLLISLLLPFSYVDAHEKVFKINTSYDDSNNIQIETKDKSLIIDFPDEKRYEFSTIHLLDEDGIEHNGQWYETYEPIEYSIVNLEDGIYYLQIFIRSEKDGLYWGYIYGEGIKIKLVNDSVEILMSEVYERNLEKYNSIKNDKLTLQYYLQPSYWVESDNEKIVSLANEIIDGIEDDYEKVRAIHDWVCNNIYYDYDAYYGYSDYDSISALETLESRRSVCQGYADLTAALLRASGFPTKVVSGYALGLSVDSGWDDKIISSGESNHAWNEVYVSDRWVILDTTWNSNNNYSNKKFSENTGLSDYKYFDISIELFSSDHLIVSDDSEADEYASSYYLDKVKVTPAKKTLYLNNSKKRTVTIKSSISKDAEELGVKITYKSNNPKVAKVSKKGKVTAASKGKATIITTIQIGTETETFKTLITVK</sequence>
<evidence type="ECO:0000313" key="4">
    <source>
        <dbReference type="Proteomes" id="UP000574276"/>
    </source>
</evidence>
<dbReference type="GO" id="GO:0005737">
    <property type="term" value="C:cytoplasm"/>
    <property type="evidence" value="ECO:0007669"/>
    <property type="project" value="TreeGrafter"/>
</dbReference>
<dbReference type="InterPro" id="IPR038765">
    <property type="entry name" value="Papain-like_cys_pep_sf"/>
</dbReference>
<keyword evidence="4" id="KW-1185">Reference proteome</keyword>
<dbReference type="Pfam" id="PF01841">
    <property type="entry name" value="Transglut_core"/>
    <property type="match status" value="1"/>
</dbReference>
<protein>
    <submittedName>
        <fullName evidence="3">Ig-like domain-containing protein</fullName>
    </submittedName>
</protein>
<feature type="domain" description="BIG2" evidence="2">
    <location>
        <begin position="344"/>
        <end position="426"/>
    </location>
</feature>